<evidence type="ECO:0000256" key="1">
    <source>
        <dbReference type="SAM" id="Phobius"/>
    </source>
</evidence>
<reference evidence="2" key="1">
    <citation type="submission" date="2018-06" db="EMBL/GenBank/DDBJ databases">
        <authorList>
            <person name="Zhirakovskaya E."/>
        </authorList>
    </citation>
    <scope>NUCLEOTIDE SEQUENCE</scope>
</reference>
<name>A0A3B0V2E5_9ZZZZ</name>
<feature type="transmembrane region" description="Helical" evidence="1">
    <location>
        <begin position="126"/>
        <end position="146"/>
    </location>
</feature>
<accession>A0A3B0V2E5</accession>
<keyword evidence="1" id="KW-0812">Transmembrane</keyword>
<feature type="transmembrane region" description="Helical" evidence="1">
    <location>
        <begin position="30"/>
        <end position="52"/>
    </location>
</feature>
<keyword evidence="1" id="KW-0472">Membrane</keyword>
<evidence type="ECO:0000313" key="2">
    <source>
        <dbReference type="EMBL" id="VAW26324.1"/>
    </source>
</evidence>
<dbReference type="Pfam" id="PF20589">
    <property type="entry name" value="DUF6790"/>
    <property type="match status" value="1"/>
</dbReference>
<feature type="transmembrane region" description="Helical" evidence="1">
    <location>
        <begin position="96"/>
        <end position="114"/>
    </location>
</feature>
<feature type="transmembrane region" description="Helical" evidence="1">
    <location>
        <begin position="72"/>
        <end position="90"/>
    </location>
</feature>
<dbReference type="EMBL" id="UOET01000021">
    <property type="protein sequence ID" value="VAW26324.1"/>
    <property type="molecule type" value="Genomic_DNA"/>
</dbReference>
<dbReference type="InterPro" id="IPR046740">
    <property type="entry name" value="DUF6790"/>
</dbReference>
<evidence type="ECO:0008006" key="3">
    <source>
        <dbReference type="Google" id="ProtNLM"/>
    </source>
</evidence>
<organism evidence="2">
    <name type="scientific">hydrothermal vent metagenome</name>
    <dbReference type="NCBI Taxonomy" id="652676"/>
    <lineage>
        <taxon>unclassified sequences</taxon>
        <taxon>metagenomes</taxon>
        <taxon>ecological metagenomes</taxon>
    </lineage>
</organism>
<gene>
    <name evidence="2" type="ORF">MNBD_BACTEROID07-837</name>
</gene>
<keyword evidence="1" id="KW-1133">Transmembrane helix</keyword>
<protein>
    <recommendedName>
        <fullName evidence="3">Stearoyl-CoA 9-desaturase</fullName>
    </recommendedName>
</protein>
<dbReference type="AlphaFoldDB" id="A0A3B0V2E5"/>
<sequence>MIYFYSYLFGWIIGLVVYLFNPQFGLVNSFLISHLVFTVGFFGLFNFVGHVILREKVARKIGWVSNGFQIELGLVSLGIGVSGILCYWFRDGFWVATTIPFSFFLIGAGILHILEMVKNKNFSPGNTWIILPDFLMPLTLIVLLLIT</sequence>
<feature type="transmembrane region" description="Helical" evidence="1">
    <location>
        <begin position="7"/>
        <end position="24"/>
    </location>
</feature>
<proteinExistence type="predicted"/>